<comment type="caution">
    <text evidence="3">The sequence shown here is derived from an EMBL/GenBank/DDBJ whole genome shotgun (WGS) entry which is preliminary data.</text>
</comment>
<keyword evidence="1" id="KW-0472">Membrane</keyword>
<accession>A0ABP6SZR5</accession>
<gene>
    <name evidence="3" type="ORF">GCM10020369_40090</name>
</gene>
<name>A0ABP6SZR5_9ACTN</name>
<reference evidence="4" key="1">
    <citation type="journal article" date="2019" name="Int. J. Syst. Evol. Microbiol.">
        <title>The Global Catalogue of Microorganisms (GCM) 10K type strain sequencing project: providing services to taxonomists for standard genome sequencing and annotation.</title>
        <authorList>
            <consortium name="The Broad Institute Genomics Platform"/>
            <consortium name="The Broad Institute Genome Sequencing Center for Infectious Disease"/>
            <person name="Wu L."/>
            <person name="Ma J."/>
        </authorList>
    </citation>
    <scope>NUCLEOTIDE SEQUENCE [LARGE SCALE GENOMIC DNA]</scope>
    <source>
        <strain evidence="4">JCM 9458</strain>
    </source>
</reference>
<sequence length="421" mass="44464">MATIDAPRVRAVARVGAQLPADQEAATLRRRRRPGHLGPVNVLQIVGLELAIVLAVVGWHAGGWVRPTLSGLAIALPVVAFSRFRGRWAVERLVLRSRFRRRRKSARLLADDRRLTALRDLAPELTVETVDAVGGTRLGVGRDGAGWFAVIAVQPSGGLRGEAQPLPPLDLLARSLADAEQPGSVVQVVVHTLPGDATAGTGPAADSYRELLRPLGGGDNAAVPPVSVGDQLSWVAVRIEARAVAEVAVVEPEAIGEVPAVLGALIRRVGNVLKRNGFTYRVLDGDGLLDALVHSLAVEVIPAGTERRGTVELWGAWRAAGFDHRCFWIRSWPALDRCEPLLAALYRSPAALTSLSFAMTPASGGSELRCLVRIVDAPGTIDRAVAGLRAAARGHGAQLFPLDGEQAPAVYATAPTGVGVL</sequence>
<keyword evidence="4" id="KW-1185">Reference proteome</keyword>
<evidence type="ECO:0000256" key="1">
    <source>
        <dbReference type="SAM" id="Phobius"/>
    </source>
</evidence>
<dbReference type="InterPro" id="IPR050051">
    <property type="entry name" value="EccE_dom"/>
</dbReference>
<dbReference type="RefSeq" id="WP_345729685.1">
    <property type="nucleotide sequence ID" value="NZ_BAAAYN010000024.1"/>
</dbReference>
<evidence type="ECO:0000259" key="2">
    <source>
        <dbReference type="Pfam" id="PF11203"/>
    </source>
</evidence>
<proteinExistence type="predicted"/>
<keyword evidence="1" id="KW-0812">Transmembrane</keyword>
<feature type="transmembrane region" description="Helical" evidence="1">
    <location>
        <begin position="40"/>
        <end position="62"/>
    </location>
</feature>
<keyword evidence="1" id="KW-1133">Transmembrane helix</keyword>
<feature type="domain" description="Type VII secretion system protein EccE" evidence="2">
    <location>
        <begin position="230"/>
        <end position="329"/>
    </location>
</feature>
<evidence type="ECO:0000313" key="3">
    <source>
        <dbReference type="EMBL" id="GAA3389547.1"/>
    </source>
</evidence>
<organism evidence="3 4">
    <name type="scientific">Cryptosporangium minutisporangium</name>
    <dbReference type="NCBI Taxonomy" id="113569"/>
    <lineage>
        <taxon>Bacteria</taxon>
        <taxon>Bacillati</taxon>
        <taxon>Actinomycetota</taxon>
        <taxon>Actinomycetes</taxon>
        <taxon>Cryptosporangiales</taxon>
        <taxon>Cryptosporangiaceae</taxon>
        <taxon>Cryptosporangium</taxon>
    </lineage>
</organism>
<dbReference type="Pfam" id="PF11203">
    <property type="entry name" value="EccE"/>
    <property type="match status" value="1"/>
</dbReference>
<dbReference type="Proteomes" id="UP001501676">
    <property type="component" value="Unassembled WGS sequence"/>
</dbReference>
<evidence type="ECO:0000313" key="4">
    <source>
        <dbReference type="Proteomes" id="UP001501676"/>
    </source>
</evidence>
<dbReference type="EMBL" id="BAAAYN010000024">
    <property type="protein sequence ID" value="GAA3389547.1"/>
    <property type="molecule type" value="Genomic_DNA"/>
</dbReference>
<protein>
    <recommendedName>
        <fullName evidence="2">Type VII secretion system protein EccE domain-containing protein</fullName>
    </recommendedName>
</protein>